<dbReference type="InterPro" id="IPR012337">
    <property type="entry name" value="RNaseH-like_sf"/>
</dbReference>
<dbReference type="GO" id="GO:0008408">
    <property type="term" value="F:3'-5' exonuclease activity"/>
    <property type="evidence" value="ECO:0007669"/>
    <property type="project" value="InterPro"/>
</dbReference>
<dbReference type="FunFam" id="3.30.420.10:FF:000054">
    <property type="entry name" value="Werner Syndrome-like exonuclease"/>
    <property type="match status" value="1"/>
</dbReference>
<dbReference type="GO" id="GO:0003676">
    <property type="term" value="F:nucleic acid binding"/>
    <property type="evidence" value="ECO:0007669"/>
    <property type="project" value="InterPro"/>
</dbReference>
<dbReference type="Gene3D" id="3.30.420.10">
    <property type="entry name" value="Ribonuclease H-like superfamily/Ribonuclease H"/>
    <property type="match status" value="1"/>
</dbReference>
<evidence type="ECO:0000256" key="2">
    <source>
        <dbReference type="ARBA" id="ARBA00022801"/>
    </source>
</evidence>
<dbReference type="PANTHER" id="PTHR13620">
    <property type="entry name" value="3-5 EXONUCLEASE"/>
    <property type="match status" value="1"/>
</dbReference>
<proteinExistence type="predicted"/>
<dbReference type="GO" id="GO:0005737">
    <property type="term" value="C:cytoplasm"/>
    <property type="evidence" value="ECO:0007669"/>
    <property type="project" value="TreeGrafter"/>
</dbReference>
<dbReference type="InterPro" id="IPR002562">
    <property type="entry name" value="3'-5'_exonuclease_dom"/>
</dbReference>
<dbReference type="GO" id="GO:0006139">
    <property type="term" value="P:nucleobase-containing compound metabolic process"/>
    <property type="evidence" value="ECO:0007669"/>
    <property type="project" value="InterPro"/>
</dbReference>
<accession>A0AAV6WLJ0</accession>
<dbReference type="GO" id="GO:0005634">
    <property type="term" value="C:nucleus"/>
    <property type="evidence" value="ECO:0007669"/>
    <property type="project" value="TreeGrafter"/>
</dbReference>
<evidence type="ECO:0000256" key="1">
    <source>
        <dbReference type="ARBA" id="ARBA00022722"/>
    </source>
</evidence>
<protein>
    <recommendedName>
        <fullName evidence="3">3'-5' exonuclease domain-containing protein</fullName>
    </recommendedName>
</protein>
<sequence>MAQQGTTMAIDIIDHMLPYDTHNTYDVIFYGQSVLTTVTQDPTIAAQWISEVEAIHRRRLTSLIVGLDAEWRPSFNRHIVNPVATLQLCVGHRCLIFQLIHSPSIPPSLVNFLSNPNYTFVGIGIEPDLEKLQEDYELGFSTRFVDLRSLAADRYGRRELKQAGVKRLSMEVLEKELEKPKRVTMSRWDNQWLTPAQVQYACLDAFVCFEIGRILNASSASSSSSSSG</sequence>
<evidence type="ECO:0000259" key="3">
    <source>
        <dbReference type="SMART" id="SM00474"/>
    </source>
</evidence>
<evidence type="ECO:0000313" key="5">
    <source>
        <dbReference type="Proteomes" id="UP000826271"/>
    </source>
</evidence>
<name>A0AAV6WLJ0_9LAMI</name>
<dbReference type="EMBL" id="WHWC01000016">
    <property type="protein sequence ID" value="KAG8367793.1"/>
    <property type="molecule type" value="Genomic_DNA"/>
</dbReference>
<dbReference type="Pfam" id="PF01612">
    <property type="entry name" value="DNA_pol_A_exo1"/>
    <property type="match status" value="1"/>
</dbReference>
<dbReference type="CDD" id="cd06141">
    <property type="entry name" value="WRN_exo"/>
    <property type="match status" value="1"/>
</dbReference>
<dbReference type="InterPro" id="IPR051132">
    <property type="entry name" value="3-5_Exonuclease_domain"/>
</dbReference>
<dbReference type="PANTHER" id="PTHR13620:SF105">
    <property type="entry name" value="OS01G0737700 PROTEIN"/>
    <property type="match status" value="1"/>
</dbReference>
<reference evidence="4" key="1">
    <citation type="submission" date="2019-10" db="EMBL/GenBank/DDBJ databases">
        <authorList>
            <person name="Zhang R."/>
            <person name="Pan Y."/>
            <person name="Wang J."/>
            <person name="Ma R."/>
            <person name="Yu S."/>
        </authorList>
    </citation>
    <scope>NUCLEOTIDE SEQUENCE</scope>
    <source>
        <strain evidence="4">LA-IB0</strain>
        <tissue evidence="4">Leaf</tissue>
    </source>
</reference>
<keyword evidence="2" id="KW-0378">Hydrolase</keyword>
<evidence type="ECO:0000313" key="4">
    <source>
        <dbReference type="EMBL" id="KAG8367793.1"/>
    </source>
</evidence>
<comment type="caution">
    <text evidence="4">The sequence shown here is derived from an EMBL/GenBank/DDBJ whole genome shotgun (WGS) entry which is preliminary data.</text>
</comment>
<keyword evidence="1" id="KW-0540">Nuclease</keyword>
<dbReference type="AlphaFoldDB" id="A0AAV6WLJ0"/>
<gene>
    <name evidence="4" type="ORF">BUALT_Bualt16G0109700</name>
</gene>
<dbReference type="SUPFAM" id="SSF53098">
    <property type="entry name" value="Ribonuclease H-like"/>
    <property type="match status" value="1"/>
</dbReference>
<dbReference type="SMART" id="SM00474">
    <property type="entry name" value="35EXOc"/>
    <property type="match status" value="1"/>
</dbReference>
<dbReference type="InterPro" id="IPR036397">
    <property type="entry name" value="RNaseH_sf"/>
</dbReference>
<keyword evidence="5" id="KW-1185">Reference proteome</keyword>
<dbReference type="Proteomes" id="UP000826271">
    <property type="component" value="Unassembled WGS sequence"/>
</dbReference>
<organism evidence="4 5">
    <name type="scientific">Buddleja alternifolia</name>
    <dbReference type="NCBI Taxonomy" id="168488"/>
    <lineage>
        <taxon>Eukaryota</taxon>
        <taxon>Viridiplantae</taxon>
        <taxon>Streptophyta</taxon>
        <taxon>Embryophyta</taxon>
        <taxon>Tracheophyta</taxon>
        <taxon>Spermatophyta</taxon>
        <taxon>Magnoliopsida</taxon>
        <taxon>eudicotyledons</taxon>
        <taxon>Gunneridae</taxon>
        <taxon>Pentapetalae</taxon>
        <taxon>asterids</taxon>
        <taxon>lamiids</taxon>
        <taxon>Lamiales</taxon>
        <taxon>Scrophulariaceae</taxon>
        <taxon>Buddlejeae</taxon>
        <taxon>Buddleja</taxon>
    </lineage>
</organism>
<feature type="domain" description="3'-5' exonuclease" evidence="3">
    <location>
        <begin position="42"/>
        <end position="220"/>
    </location>
</feature>